<dbReference type="CDD" id="cd02316">
    <property type="entry name" value="VcASADH2_like_N"/>
    <property type="match status" value="1"/>
</dbReference>
<keyword evidence="8 15" id="KW-0791">Threonine biosynthesis</keyword>
<dbReference type="Proteomes" id="UP001225134">
    <property type="component" value="Unassembled WGS sequence"/>
</dbReference>
<dbReference type="CDD" id="cd18131">
    <property type="entry name" value="ASADH_C_bac_euk_like"/>
    <property type="match status" value="1"/>
</dbReference>
<evidence type="ECO:0000256" key="9">
    <source>
        <dbReference type="ARBA" id="ARBA00022857"/>
    </source>
</evidence>
<keyword evidence="7 15" id="KW-0028">Amino-acid biosynthesis</keyword>
<comment type="pathway">
    <text evidence="3 15">Amino-acid biosynthesis; L-threonine biosynthesis; L-threonine from L-aspartate: step 2/5.</text>
</comment>
<dbReference type="GO" id="GO:0004073">
    <property type="term" value="F:aspartate-semialdehyde dehydrogenase activity"/>
    <property type="evidence" value="ECO:0007669"/>
    <property type="project" value="UniProtKB-EC"/>
</dbReference>
<evidence type="ECO:0000256" key="3">
    <source>
        <dbReference type="ARBA" id="ARBA00005097"/>
    </source>
</evidence>
<feature type="binding site" evidence="15">
    <location>
        <position position="100"/>
    </location>
    <ligand>
        <name>phosphate</name>
        <dbReference type="ChEBI" id="CHEBI:43474"/>
    </ligand>
</feature>
<evidence type="ECO:0000313" key="17">
    <source>
        <dbReference type="EMBL" id="MDK9580974.1"/>
    </source>
</evidence>
<dbReference type="HAMAP" id="MF_02121">
    <property type="entry name" value="ASADH"/>
    <property type="match status" value="1"/>
</dbReference>
<dbReference type="Gene3D" id="3.30.360.10">
    <property type="entry name" value="Dihydrodipicolinate Reductase, domain 2"/>
    <property type="match status" value="1"/>
</dbReference>
<evidence type="ECO:0000256" key="13">
    <source>
        <dbReference type="ARBA" id="ARBA00023167"/>
    </source>
</evidence>
<dbReference type="NCBIfam" id="TIGR01296">
    <property type="entry name" value="asd_B"/>
    <property type="match status" value="1"/>
</dbReference>
<feature type="binding site" evidence="15">
    <location>
        <begin position="39"/>
        <end position="40"/>
    </location>
    <ligand>
        <name>NADP(+)</name>
        <dbReference type="ChEBI" id="CHEBI:58349"/>
    </ligand>
</feature>
<gene>
    <name evidence="15" type="primary">asd</name>
    <name evidence="17" type="ORF">QQA45_05605</name>
</gene>
<evidence type="ECO:0000256" key="6">
    <source>
        <dbReference type="ARBA" id="ARBA00013120"/>
    </source>
</evidence>
<protein>
    <recommendedName>
        <fullName evidence="6 15">Aspartate-semialdehyde dehydrogenase</fullName>
        <shortName evidence="15">ASA dehydrogenase</shortName>
        <shortName evidence="15">ASADH</shortName>
        <ecNumber evidence="6 15">1.2.1.11</ecNumber>
    </recommendedName>
    <alternativeName>
        <fullName evidence="15">Aspartate-beta-semialdehyde dehydrogenase</fullName>
    </alternativeName>
</protein>
<evidence type="ECO:0000256" key="8">
    <source>
        <dbReference type="ARBA" id="ARBA00022697"/>
    </source>
</evidence>
<dbReference type="EC" id="1.2.1.11" evidence="6 15"/>
<evidence type="ECO:0000259" key="16">
    <source>
        <dbReference type="SMART" id="SM00859"/>
    </source>
</evidence>
<dbReference type="SUPFAM" id="SSF51735">
    <property type="entry name" value="NAD(P)-binding Rossmann-fold domains"/>
    <property type="match status" value="1"/>
</dbReference>
<dbReference type="SUPFAM" id="SSF55347">
    <property type="entry name" value="Glyceraldehyde-3-phosphate dehydrogenase-like, C-terminal domain"/>
    <property type="match status" value="1"/>
</dbReference>
<dbReference type="SMART" id="SM00859">
    <property type="entry name" value="Semialdhyde_dh"/>
    <property type="match status" value="1"/>
</dbReference>
<dbReference type="Gene3D" id="3.40.50.720">
    <property type="entry name" value="NAD(P)-binding Rossmann-like Domain"/>
    <property type="match status" value="1"/>
</dbReference>
<dbReference type="InterPro" id="IPR005986">
    <property type="entry name" value="Asp_semialdehyde_DH_beta"/>
</dbReference>
<dbReference type="EMBL" id="JASSPP010000009">
    <property type="protein sequence ID" value="MDK9580974.1"/>
    <property type="molecule type" value="Genomic_DNA"/>
</dbReference>
<reference evidence="17 18" key="1">
    <citation type="submission" date="2023-06" db="EMBL/GenBank/DDBJ databases">
        <title>Antibody response to the Sneathia vaginalis cytopathogenic toxin A during pregnancy.</title>
        <authorList>
            <person name="Mccoy Z.T."/>
            <person name="Serrano M.G."/>
            <person name="Spaine K."/>
            <person name="Edwards D.J."/>
            <person name="Buck G.A."/>
            <person name="Jefferson K."/>
        </authorList>
    </citation>
    <scope>NUCLEOTIDE SEQUENCE [LARGE SCALE GENOMIC DNA]</scope>
    <source>
        <strain evidence="17 18">CCUG 42621</strain>
    </source>
</reference>
<feature type="binding site" evidence="15">
    <location>
        <position position="176"/>
    </location>
    <ligand>
        <name>NADP(+)</name>
        <dbReference type="ChEBI" id="CHEBI:58349"/>
    </ligand>
</feature>
<dbReference type="Pfam" id="PF02774">
    <property type="entry name" value="Semialdhyde_dhC"/>
    <property type="match status" value="1"/>
</dbReference>
<sequence length="326" mass="36620">MKLNVAVVGATGLVGRTMLKVLEERNFPINKLYLYASKRSKGKKMLYNNTEYTIIELTDENIANDIDIALFSAGADTSRVFAPKFVEKGAIVIDNSSCFRMDKDKELIVPEVNKNRIPEKGIIANPNCSTITVMPALKFLRDAYGLKRVVYSTYQSVSGAGKKGLEDLENNLQGLPSQKFDDKIAFNLIPYIDKFLDSGYTKEEQKMIDESRKILELPNLKVTATCVRVPVRYSHGVSVNVELEKDFKLEDVIEGLKNTEGVIVEVGKYPMPIYVEGKDETYVGRIRRDSSVEYGLNMWIVADNIRKGAATNAVQIAQEILKKKEE</sequence>
<comment type="caution">
    <text evidence="15">Lacks conserved residue(s) required for the propagation of feature annotation.</text>
</comment>
<evidence type="ECO:0000256" key="4">
    <source>
        <dbReference type="ARBA" id="ARBA00010584"/>
    </source>
</evidence>
<evidence type="ECO:0000256" key="1">
    <source>
        <dbReference type="ARBA" id="ARBA00005021"/>
    </source>
</evidence>
<dbReference type="PANTHER" id="PTHR46278:SF2">
    <property type="entry name" value="ASPARTATE-SEMIALDEHYDE DEHYDROGENASE"/>
    <property type="match status" value="1"/>
</dbReference>
<dbReference type="InterPro" id="IPR012080">
    <property type="entry name" value="Asp_semialdehyde_DH"/>
</dbReference>
<feature type="binding site" evidence="15">
    <location>
        <position position="228"/>
    </location>
    <ligand>
        <name>substrate</name>
    </ligand>
</feature>
<evidence type="ECO:0000256" key="10">
    <source>
        <dbReference type="ARBA" id="ARBA00022915"/>
    </source>
</evidence>
<dbReference type="Pfam" id="PF01118">
    <property type="entry name" value="Semialdhyde_dh"/>
    <property type="match status" value="1"/>
</dbReference>
<feature type="active site" description="Proton acceptor" evidence="15">
    <location>
        <position position="235"/>
    </location>
</feature>
<proteinExistence type="inferred from homology"/>
<comment type="subunit">
    <text evidence="5 15">Homodimer.</text>
</comment>
<dbReference type="InterPro" id="IPR000534">
    <property type="entry name" value="Semialdehyde_DH_NAD-bd"/>
</dbReference>
<accession>A0ABT7HLC4</accession>
<evidence type="ECO:0000256" key="15">
    <source>
        <dbReference type="HAMAP-Rule" id="MF_02121"/>
    </source>
</evidence>
<feature type="domain" description="Semialdehyde dehydrogenase NAD-binding" evidence="16">
    <location>
        <begin position="4"/>
        <end position="120"/>
    </location>
</feature>
<feature type="binding site" evidence="15">
    <location>
        <begin position="11"/>
        <end position="14"/>
    </location>
    <ligand>
        <name>NADP(+)</name>
        <dbReference type="ChEBI" id="CHEBI:58349"/>
    </ligand>
</feature>
<name>A0ABT7HLC4_9FUSO</name>
<keyword evidence="10 15" id="KW-0220">Diaminopimelate biosynthesis</keyword>
<keyword evidence="11 15" id="KW-0560">Oxidoreductase</keyword>
<comment type="caution">
    <text evidence="17">The sequence shown here is derived from an EMBL/GenBank/DDBJ whole genome shotgun (WGS) entry which is preliminary data.</text>
</comment>
<comment type="function">
    <text evidence="15">Catalyzes the NADPH-dependent formation of L-aspartate-semialdehyde (L-ASA) by the reductive dephosphorylation of L-aspartyl-4-phosphate.</text>
</comment>
<evidence type="ECO:0000313" key="18">
    <source>
        <dbReference type="Proteomes" id="UP001225134"/>
    </source>
</evidence>
<feature type="active site" description="Acyl-thioester intermediate" evidence="15">
    <location>
        <position position="128"/>
    </location>
</feature>
<feature type="binding site" evidence="15">
    <location>
        <position position="155"/>
    </location>
    <ligand>
        <name>substrate</name>
    </ligand>
</feature>
<dbReference type="NCBIfam" id="NF011456">
    <property type="entry name" value="PRK14874.1"/>
    <property type="match status" value="1"/>
</dbReference>
<keyword evidence="12 15" id="KW-0457">Lysine biosynthesis</keyword>
<comment type="catalytic activity">
    <reaction evidence="14 15">
        <text>L-aspartate 4-semialdehyde + phosphate + NADP(+) = 4-phospho-L-aspartate + NADPH + H(+)</text>
        <dbReference type="Rhea" id="RHEA:24284"/>
        <dbReference type="ChEBI" id="CHEBI:15378"/>
        <dbReference type="ChEBI" id="CHEBI:43474"/>
        <dbReference type="ChEBI" id="CHEBI:57535"/>
        <dbReference type="ChEBI" id="CHEBI:57783"/>
        <dbReference type="ChEBI" id="CHEBI:58349"/>
        <dbReference type="ChEBI" id="CHEBI:537519"/>
        <dbReference type="EC" id="1.2.1.11"/>
    </reaction>
</comment>
<keyword evidence="13 15" id="KW-0486">Methionine biosynthesis</keyword>
<dbReference type="PANTHER" id="PTHR46278">
    <property type="entry name" value="DEHYDROGENASE, PUTATIVE-RELATED"/>
    <property type="match status" value="1"/>
</dbReference>
<comment type="pathway">
    <text evidence="2 15">Amino-acid biosynthesis; L-lysine biosynthesis via DAP pathway; (S)-tetrahydrodipicolinate from L-aspartate: step 2/4.</text>
</comment>
<keyword evidence="18" id="KW-1185">Reference proteome</keyword>
<evidence type="ECO:0000256" key="5">
    <source>
        <dbReference type="ARBA" id="ARBA00011738"/>
    </source>
</evidence>
<dbReference type="InterPro" id="IPR036291">
    <property type="entry name" value="NAD(P)-bd_dom_sf"/>
</dbReference>
<dbReference type="InterPro" id="IPR012280">
    <property type="entry name" value="Semialdhyde_DH_dimer_dom"/>
</dbReference>
<evidence type="ECO:0000256" key="2">
    <source>
        <dbReference type="ARBA" id="ARBA00005076"/>
    </source>
</evidence>
<organism evidence="17 18">
    <name type="scientific">Sneathia sanguinegens</name>
    <dbReference type="NCBI Taxonomy" id="40543"/>
    <lineage>
        <taxon>Bacteria</taxon>
        <taxon>Fusobacteriati</taxon>
        <taxon>Fusobacteriota</taxon>
        <taxon>Fusobacteriia</taxon>
        <taxon>Fusobacteriales</taxon>
        <taxon>Leptotrichiaceae</taxon>
        <taxon>Sneathia</taxon>
    </lineage>
</organism>
<evidence type="ECO:0000256" key="14">
    <source>
        <dbReference type="ARBA" id="ARBA00047891"/>
    </source>
</evidence>
<evidence type="ECO:0000256" key="7">
    <source>
        <dbReference type="ARBA" id="ARBA00022605"/>
    </source>
</evidence>
<comment type="pathway">
    <text evidence="1 15">Amino-acid biosynthesis; L-methionine biosynthesis via de novo pathway; L-homoserine from L-aspartate: step 2/3.</text>
</comment>
<keyword evidence="9 15" id="KW-0521">NADP</keyword>
<dbReference type="PIRSF" id="PIRSF000148">
    <property type="entry name" value="ASA_dh"/>
    <property type="match status" value="1"/>
</dbReference>
<evidence type="ECO:0000256" key="11">
    <source>
        <dbReference type="ARBA" id="ARBA00023002"/>
    </source>
</evidence>
<feature type="binding site" evidence="15">
    <location>
        <position position="304"/>
    </location>
    <ligand>
        <name>NADP(+)</name>
        <dbReference type="ChEBI" id="CHEBI:58349"/>
    </ligand>
</feature>
<evidence type="ECO:0000256" key="12">
    <source>
        <dbReference type="ARBA" id="ARBA00023154"/>
    </source>
</evidence>
<feature type="binding site" evidence="15">
    <location>
        <begin position="158"/>
        <end position="159"/>
    </location>
    <ligand>
        <name>NADP(+)</name>
        <dbReference type="ChEBI" id="CHEBI:58349"/>
    </ligand>
</feature>
<comment type="similarity">
    <text evidence="4 15">Belongs to the aspartate-semialdehyde dehydrogenase family.</text>
</comment>